<name>X0XYE3_9ZZZZ</name>
<reference evidence="1" key="1">
    <citation type="journal article" date="2014" name="Front. Microbiol.">
        <title>High frequency of phylogenetically diverse reductive dehalogenase-homologous genes in deep subseafloor sedimentary metagenomes.</title>
        <authorList>
            <person name="Kawai M."/>
            <person name="Futagami T."/>
            <person name="Toyoda A."/>
            <person name="Takaki Y."/>
            <person name="Nishi S."/>
            <person name="Hori S."/>
            <person name="Arai W."/>
            <person name="Tsubouchi T."/>
            <person name="Morono Y."/>
            <person name="Uchiyama I."/>
            <person name="Ito T."/>
            <person name="Fujiyama A."/>
            <person name="Inagaki F."/>
            <person name="Takami H."/>
        </authorList>
    </citation>
    <scope>NUCLEOTIDE SEQUENCE</scope>
    <source>
        <strain evidence="1">Expedition CK06-06</strain>
    </source>
</reference>
<protein>
    <submittedName>
        <fullName evidence="1">Uncharacterized protein</fullName>
    </submittedName>
</protein>
<proteinExistence type="predicted"/>
<dbReference type="EMBL" id="BARS01043743">
    <property type="protein sequence ID" value="GAG41593.1"/>
    <property type="molecule type" value="Genomic_DNA"/>
</dbReference>
<evidence type="ECO:0000313" key="1">
    <source>
        <dbReference type="EMBL" id="GAG41593.1"/>
    </source>
</evidence>
<sequence>MTKITEYTPIGRTPIDSDLMDISKDNGGGSFSTSSSTFSNMKGYFQSYAWYEESTVNPPTTISDDIYTGGSVGINKLNTDT</sequence>
<comment type="caution">
    <text evidence="1">The sequence shown here is derived from an EMBL/GenBank/DDBJ whole genome shotgun (WGS) entry which is preliminary data.</text>
</comment>
<feature type="non-terminal residue" evidence="1">
    <location>
        <position position="81"/>
    </location>
</feature>
<gene>
    <name evidence="1" type="ORF">S01H1_66176</name>
</gene>
<dbReference type="AlphaFoldDB" id="X0XYE3"/>
<accession>X0XYE3</accession>
<organism evidence="1">
    <name type="scientific">marine sediment metagenome</name>
    <dbReference type="NCBI Taxonomy" id="412755"/>
    <lineage>
        <taxon>unclassified sequences</taxon>
        <taxon>metagenomes</taxon>
        <taxon>ecological metagenomes</taxon>
    </lineage>
</organism>